<dbReference type="PANTHER" id="PTHR41286:SF1">
    <property type="entry name" value="HNH NUCLEASE YAJD-RELATED"/>
    <property type="match status" value="1"/>
</dbReference>
<dbReference type="GO" id="GO:0016787">
    <property type="term" value="F:hydrolase activity"/>
    <property type="evidence" value="ECO:0007669"/>
    <property type="project" value="UniProtKB-KW"/>
</dbReference>
<dbReference type="GO" id="GO:0003676">
    <property type="term" value="F:nucleic acid binding"/>
    <property type="evidence" value="ECO:0007669"/>
    <property type="project" value="InterPro"/>
</dbReference>
<dbReference type="GO" id="GO:0005829">
    <property type="term" value="C:cytosol"/>
    <property type="evidence" value="ECO:0007669"/>
    <property type="project" value="TreeGrafter"/>
</dbReference>
<dbReference type="CDD" id="cd00085">
    <property type="entry name" value="HNHc"/>
    <property type="match status" value="1"/>
</dbReference>
<name>A0A0L6JUF4_9FIRM</name>
<evidence type="ECO:0000256" key="1">
    <source>
        <dbReference type="ARBA" id="ARBA00022722"/>
    </source>
</evidence>
<dbReference type="EMBL" id="LGTC01000001">
    <property type="protein sequence ID" value="KNY29057.1"/>
    <property type="molecule type" value="Genomic_DNA"/>
</dbReference>
<reference evidence="7" key="1">
    <citation type="submission" date="2015-07" db="EMBL/GenBank/DDBJ databases">
        <title>Near-Complete Genome Sequence of the Cellulolytic Bacterium Bacteroides (Pseudobacteroides) cellulosolvens ATCC 35603.</title>
        <authorList>
            <person name="Dassa B."/>
            <person name="Utturkar S.M."/>
            <person name="Klingeman D.M."/>
            <person name="Hurt R.A."/>
            <person name="Keller M."/>
            <person name="Xu J."/>
            <person name="Reddy Y.H.K."/>
            <person name="Borovok I."/>
            <person name="Grinberg I.R."/>
            <person name="Lamed R."/>
            <person name="Zhivin O."/>
            <person name="Bayer E.A."/>
            <person name="Brown S.D."/>
        </authorList>
    </citation>
    <scope>NUCLEOTIDE SEQUENCE [LARGE SCALE GENOMIC DNA]</scope>
    <source>
        <strain evidence="7">DSM 2933</strain>
    </source>
</reference>
<organism evidence="6 7">
    <name type="scientific">Pseudobacteroides cellulosolvens ATCC 35603 = DSM 2933</name>
    <dbReference type="NCBI Taxonomy" id="398512"/>
    <lineage>
        <taxon>Bacteria</taxon>
        <taxon>Bacillati</taxon>
        <taxon>Bacillota</taxon>
        <taxon>Clostridia</taxon>
        <taxon>Eubacteriales</taxon>
        <taxon>Oscillospiraceae</taxon>
        <taxon>Pseudobacteroides</taxon>
    </lineage>
</organism>
<dbReference type="Gene3D" id="1.10.30.50">
    <property type="match status" value="1"/>
</dbReference>
<gene>
    <name evidence="6" type="ORF">Bccel_4331</name>
</gene>
<evidence type="ECO:0000313" key="7">
    <source>
        <dbReference type="Proteomes" id="UP000036923"/>
    </source>
</evidence>
<feature type="domain" description="HNH nuclease" evidence="5">
    <location>
        <begin position="55"/>
        <end position="113"/>
    </location>
</feature>
<keyword evidence="6" id="KW-0255">Endonuclease</keyword>
<dbReference type="OrthoDB" id="9779761at2"/>
<keyword evidence="1" id="KW-0540">Nuclease</keyword>
<dbReference type="GO" id="GO:0004519">
    <property type="term" value="F:endonuclease activity"/>
    <property type="evidence" value="ECO:0007669"/>
    <property type="project" value="UniProtKB-KW"/>
</dbReference>
<evidence type="ECO:0000259" key="5">
    <source>
        <dbReference type="SMART" id="SM00507"/>
    </source>
</evidence>
<accession>A0A0L6JUF4</accession>
<dbReference type="RefSeq" id="WP_085946246.1">
    <property type="nucleotide sequence ID" value="NZ_JQKC01000005.1"/>
</dbReference>
<sequence length="124" mass="14975">MGLVRMPKKPPKPCAKQGCPRLTHERFCEEHQREEWQTYNRFYRDEFSKRFYSSRAWRKVRERKLMINPLCELCMKEERLAAATVVDHIIPIKDGGEVWDLENMQSLCKTCHERKGAMERFNRK</sequence>
<dbReference type="InterPro" id="IPR003615">
    <property type="entry name" value="HNH_nuc"/>
</dbReference>
<evidence type="ECO:0000256" key="3">
    <source>
        <dbReference type="ARBA" id="ARBA00038412"/>
    </source>
</evidence>
<dbReference type="eggNOG" id="COG1403">
    <property type="taxonomic scope" value="Bacteria"/>
</dbReference>
<evidence type="ECO:0000313" key="6">
    <source>
        <dbReference type="EMBL" id="KNY29057.1"/>
    </source>
</evidence>
<dbReference type="PANTHER" id="PTHR41286">
    <property type="entry name" value="HNH NUCLEASE YAJD-RELATED"/>
    <property type="match status" value="1"/>
</dbReference>
<keyword evidence="2" id="KW-0378">Hydrolase</keyword>
<evidence type="ECO:0000256" key="2">
    <source>
        <dbReference type="ARBA" id="ARBA00022801"/>
    </source>
</evidence>
<dbReference type="AlphaFoldDB" id="A0A0L6JUF4"/>
<protein>
    <recommendedName>
        <fullName evidence="4">Putative HNH nuclease YajD</fullName>
    </recommendedName>
</protein>
<dbReference type="SMART" id="SM00507">
    <property type="entry name" value="HNHc"/>
    <property type="match status" value="1"/>
</dbReference>
<dbReference type="Proteomes" id="UP000036923">
    <property type="component" value="Unassembled WGS sequence"/>
</dbReference>
<evidence type="ECO:0000256" key="4">
    <source>
        <dbReference type="ARBA" id="ARBA00040194"/>
    </source>
</evidence>
<dbReference type="Pfam" id="PF01844">
    <property type="entry name" value="HNH"/>
    <property type="match status" value="1"/>
</dbReference>
<dbReference type="STRING" id="398512.Bccel_4331"/>
<dbReference type="InterPro" id="IPR002711">
    <property type="entry name" value="HNH"/>
</dbReference>
<keyword evidence="7" id="KW-1185">Reference proteome</keyword>
<comment type="similarity">
    <text evidence="3">Belongs to the HNH nuclease family.</text>
</comment>
<comment type="caution">
    <text evidence="6">The sequence shown here is derived from an EMBL/GenBank/DDBJ whole genome shotgun (WGS) entry which is preliminary data.</text>
</comment>
<dbReference type="GO" id="GO:0008270">
    <property type="term" value="F:zinc ion binding"/>
    <property type="evidence" value="ECO:0007669"/>
    <property type="project" value="InterPro"/>
</dbReference>
<proteinExistence type="inferred from homology"/>